<evidence type="ECO:0000313" key="4">
    <source>
        <dbReference type="EMBL" id="RTQ33307.1"/>
    </source>
</evidence>
<dbReference type="PRINTS" id="PR00813">
    <property type="entry name" value="BCTERIALGSPG"/>
</dbReference>
<protein>
    <submittedName>
        <fullName evidence="4">Type IV pilin protein</fullName>
    </submittedName>
</protein>
<reference evidence="4 5" key="1">
    <citation type="submission" date="2018-12" db="EMBL/GenBank/DDBJ databases">
        <title>The genome of Variovorax gossypii DSM 100435.</title>
        <authorList>
            <person name="Gao J."/>
            <person name="Sun J."/>
        </authorList>
    </citation>
    <scope>NUCLEOTIDE SEQUENCE [LARGE SCALE GENOMIC DNA]</scope>
    <source>
        <strain evidence="4 5">DSM 100435</strain>
    </source>
</reference>
<dbReference type="Pfam" id="PF16732">
    <property type="entry name" value="ComP_DUS"/>
    <property type="match status" value="1"/>
</dbReference>
<dbReference type="GO" id="GO:0043683">
    <property type="term" value="P:type IV pilus assembly"/>
    <property type="evidence" value="ECO:0007669"/>
    <property type="project" value="InterPro"/>
</dbReference>
<dbReference type="Proteomes" id="UP000267418">
    <property type="component" value="Unassembled WGS sequence"/>
</dbReference>
<gene>
    <name evidence="4" type="ORF">EJP69_17435</name>
</gene>
<dbReference type="RefSeq" id="WP_093197550.1">
    <property type="nucleotide sequence ID" value="NZ_RXOE01000004.1"/>
</dbReference>
<dbReference type="GO" id="GO:0015628">
    <property type="term" value="P:protein secretion by the type II secretion system"/>
    <property type="evidence" value="ECO:0007669"/>
    <property type="project" value="InterPro"/>
</dbReference>
<dbReference type="NCBIfam" id="TIGR02532">
    <property type="entry name" value="IV_pilin_GFxxxE"/>
    <property type="match status" value="1"/>
</dbReference>
<keyword evidence="5" id="KW-1185">Reference proteome</keyword>
<dbReference type="AlphaFoldDB" id="A0A3S0GUQ5"/>
<dbReference type="EMBL" id="RXOE01000004">
    <property type="protein sequence ID" value="RTQ33307.1"/>
    <property type="molecule type" value="Genomic_DNA"/>
</dbReference>
<keyword evidence="1" id="KW-0488">Methylation</keyword>
<evidence type="ECO:0000256" key="2">
    <source>
        <dbReference type="SAM" id="MobiDB-lite"/>
    </source>
</evidence>
<evidence type="ECO:0000313" key="5">
    <source>
        <dbReference type="Proteomes" id="UP000267418"/>
    </source>
</evidence>
<keyword evidence="3" id="KW-0812">Transmembrane</keyword>
<name>A0A3S0GUQ5_9BURK</name>
<feature type="region of interest" description="Disordered" evidence="2">
    <location>
        <begin position="114"/>
        <end position="135"/>
    </location>
</feature>
<dbReference type="PANTHER" id="PTHR30093">
    <property type="entry name" value="GENERAL SECRETION PATHWAY PROTEIN G"/>
    <property type="match status" value="1"/>
</dbReference>
<keyword evidence="3" id="KW-1133">Transmembrane helix</keyword>
<sequence length="135" mass="14386">MNQHSQARRRSSGFTLIELMITVAIVAILASIALPSYQQYVIRSKRSAAQAQMLDIANRQQQFLIANRGYADKAALTASGYSLPAEVSGSYSYDVTLSTTGAPSYTLTFTPTGSQSGDGALSLTSEGVKTPSGKW</sequence>
<feature type="transmembrane region" description="Helical" evidence="3">
    <location>
        <begin position="12"/>
        <end position="34"/>
    </location>
</feature>
<dbReference type="InterPro" id="IPR045584">
    <property type="entry name" value="Pilin-like"/>
</dbReference>
<dbReference type="GO" id="GO:0015627">
    <property type="term" value="C:type II protein secretion system complex"/>
    <property type="evidence" value="ECO:0007669"/>
    <property type="project" value="InterPro"/>
</dbReference>
<feature type="compositionally biased region" description="Polar residues" evidence="2">
    <location>
        <begin position="114"/>
        <end position="127"/>
    </location>
</feature>
<dbReference type="SUPFAM" id="SSF54523">
    <property type="entry name" value="Pili subunits"/>
    <property type="match status" value="1"/>
</dbReference>
<dbReference type="OrthoDB" id="8592370at2"/>
<dbReference type="InterPro" id="IPR031982">
    <property type="entry name" value="PilE-like"/>
</dbReference>
<dbReference type="InterPro" id="IPR012902">
    <property type="entry name" value="N_methyl_site"/>
</dbReference>
<dbReference type="PROSITE" id="PS00409">
    <property type="entry name" value="PROKAR_NTER_METHYL"/>
    <property type="match status" value="1"/>
</dbReference>
<organism evidence="4 5">
    <name type="scientific">Variovorax gossypii</name>
    <dbReference type="NCBI Taxonomy" id="1679495"/>
    <lineage>
        <taxon>Bacteria</taxon>
        <taxon>Pseudomonadati</taxon>
        <taxon>Pseudomonadota</taxon>
        <taxon>Betaproteobacteria</taxon>
        <taxon>Burkholderiales</taxon>
        <taxon>Comamonadaceae</taxon>
        <taxon>Variovorax</taxon>
    </lineage>
</organism>
<evidence type="ECO:0000256" key="1">
    <source>
        <dbReference type="ARBA" id="ARBA00022481"/>
    </source>
</evidence>
<proteinExistence type="predicted"/>
<keyword evidence="3" id="KW-0472">Membrane</keyword>
<dbReference type="PANTHER" id="PTHR30093:SF47">
    <property type="entry name" value="TYPE IV PILUS NON-CORE MINOR PILIN PILE"/>
    <property type="match status" value="1"/>
</dbReference>
<dbReference type="Pfam" id="PF07963">
    <property type="entry name" value="N_methyl"/>
    <property type="match status" value="1"/>
</dbReference>
<dbReference type="Gene3D" id="3.30.700.10">
    <property type="entry name" value="Glycoprotein, Type 4 Pilin"/>
    <property type="match status" value="1"/>
</dbReference>
<comment type="caution">
    <text evidence="4">The sequence shown here is derived from an EMBL/GenBank/DDBJ whole genome shotgun (WGS) entry which is preliminary data.</text>
</comment>
<dbReference type="InterPro" id="IPR000983">
    <property type="entry name" value="Bac_GSPG_pilin"/>
</dbReference>
<accession>A0A3S0GUQ5</accession>
<evidence type="ECO:0000256" key="3">
    <source>
        <dbReference type="SAM" id="Phobius"/>
    </source>
</evidence>